<proteinExistence type="predicted"/>
<dbReference type="NCBIfam" id="TIGR01644">
    <property type="entry name" value="phage_P2_V"/>
    <property type="match status" value="1"/>
</dbReference>
<dbReference type="EMBL" id="VOUQ01000019">
    <property type="protein sequence ID" value="TXE27154.1"/>
    <property type="molecule type" value="Genomic_DNA"/>
</dbReference>
<dbReference type="Proteomes" id="UP000321126">
    <property type="component" value="Unassembled WGS sequence"/>
</dbReference>
<comment type="caution">
    <text evidence="3">The sequence shown here is derived from an EMBL/GenBank/DDBJ whole genome shotgun (WGS) entry which is preliminary data.</text>
</comment>
<gene>
    <name evidence="3" type="ORF">FOT62_22830</name>
</gene>
<dbReference type="AlphaFoldDB" id="A0A5C7BVY0"/>
<dbReference type="Pfam" id="PF06890">
    <property type="entry name" value="Phage_Mu_Gp45"/>
    <property type="match status" value="1"/>
</dbReference>
<reference evidence="3 4" key="1">
    <citation type="submission" date="2019-07" db="EMBL/GenBank/DDBJ databases">
        <title>Serratia strains were isolated from fresh produce.</title>
        <authorList>
            <person name="Cho G.-S."/>
            <person name="Stein M."/>
            <person name="Lee W."/>
            <person name="Suh S.H."/>
            <person name="Franz C.M.A.P."/>
        </authorList>
    </citation>
    <scope>NUCLEOTIDE SEQUENCE [LARGE SCALE GENOMIC DNA]</scope>
    <source>
        <strain evidence="3 4">S16</strain>
    </source>
</reference>
<name>A0A5C7BVY0_SERMA</name>
<accession>A0A5C7BVY0</accession>
<dbReference type="InterPro" id="IPR053861">
    <property type="entry name" value="Phage_Mu_Gp45_N"/>
</dbReference>
<organism evidence="3 4">
    <name type="scientific">Serratia marcescens</name>
    <dbReference type="NCBI Taxonomy" id="615"/>
    <lineage>
        <taxon>Bacteria</taxon>
        <taxon>Pseudomonadati</taxon>
        <taxon>Pseudomonadota</taxon>
        <taxon>Gammaproteobacteria</taxon>
        <taxon>Enterobacterales</taxon>
        <taxon>Yersiniaceae</taxon>
        <taxon>Serratia</taxon>
    </lineage>
</organism>
<evidence type="ECO:0000313" key="4">
    <source>
        <dbReference type="Proteomes" id="UP000321126"/>
    </source>
</evidence>
<protein>
    <submittedName>
        <fullName evidence="3">Phage baseplate assembly protein V</fullName>
    </submittedName>
</protein>
<dbReference type="RefSeq" id="WP_048797285.1">
    <property type="nucleotide sequence ID" value="NZ_JVEJ01000440.1"/>
</dbReference>
<dbReference type="InterPro" id="IPR013046">
    <property type="entry name" value="GpV/Gp45"/>
</dbReference>
<evidence type="ECO:0000313" key="3">
    <source>
        <dbReference type="EMBL" id="TXE27154.1"/>
    </source>
</evidence>
<dbReference type="PIRSF" id="PIRSF012337">
    <property type="entry name" value="gp45"/>
    <property type="match status" value="1"/>
</dbReference>
<evidence type="ECO:0000256" key="1">
    <source>
        <dbReference type="SAM" id="MobiDB-lite"/>
    </source>
</evidence>
<evidence type="ECO:0000259" key="2">
    <source>
        <dbReference type="Pfam" id="PF06890"/>
    </source>
</evidence>
<feature type="region of interest" description="Disordered" evidence="1">
    <location>
        <begin position="183"/>
        <end position="221"/>
    </location>
</feature>
<dbReference type="InterPro" id="IPR014462">
    <property type="entry name" value="Phage_Mu_Gp45"/>
</dbReference>
<feature type="domain" description="Bacteriophage Mu Gp45 N-terminal" evidence="2">
    <location>
        <begin position="24"/>
        <end position="90"/>
    </location>
</feature>
<sequence>MADFIQMIERRIAKALRGIRLAFRAEITRINTTGGVQTTQLAGLEAENLEEVEMFQHYGLTSVPPEGAMAIVLPLGGDTTHGIIITTEHSAYRLQGLASGEVALYSDEGTSVVLRRGKILEANCETFNMNCKNFNVNATEKATFTTPNLYATGQLTSDGQITGNGGMAIKGGEGGKAASIEGNVEHTGGTFSSPDIEVGGVKQGTHKHNTPSGLSDGPVNG</sequence>